<comment type="caution">
    <text evidence="3">The sequence shown here is derived from an EMBL/GenBank/DDBJ whole genome shotgun (WGS) entry which is preliminary data.</text>
</comment>
<dbReference type="PANTHER" id="PTHR30466:SF1">
    <property type="entry name" value="FMN REDUCTASE (NADH) RUTF"/>
    <property type="match status" value="1"/>
</dbReference>
<evidence type="ECO:0000313" key="3">
    <source>
        <dbReference type="EMBL" id="RFU62958.1"/>
    </source>
</evidence>
<keyword evidence="4" id="KW-1185">Reference proteome</keyword>
<dbReference type="OrthoDB" id="9792858at2"/>
<dbReference type="RefSeq" id="WP_117323085.1">
    <property type="nucleotide sequence ID" value="NZ_QVTD01000008.1"/>
</dbReference>
<dbReference type="PANTHER" id="PTHR30466">
    <property type="entry name" value="FLAVIN REDUCTASE"/>
    <property type="match status" value="1"/>
</dbReference>
<dbReference type="Proteomes" id="UP000262939">
    <property type="component" value="Unassembled WGS sequence"/>
</dbReference>
<reference evidence="3 4" key="1">
    <citation type="submission" date="2018-08" db="EMBL/GenBank/DDBJ databases">
        <title>Bacillus chawlae sp. nov., Bacillus glennii sp. nov., and Bacillus saganii sp. nov. Isolated from the Vehicle Assembly Building at Kennedy Space Center where the Viking Spacecraft were Assembled.</title>
        <authorList>
            <person name="Seuylemezian A."/>
            <person name="Vaishampayan P."/>
        </authorList>
    </citation>
    <scope>NUCLEOTIDE SEQUENCE [LARGE SCALE GENOMIC DNA]</scope>
    <source>
        <strain evidence="3 4">V44-8</strain>
    </source>
</reference>
<evidence type="ECO:0000256" key="1">
    <source>
        <dbReference type="ARBA" id="ARBA00023002"/>
    </source>
</evidence>
<dbReference type="Gene3D" id="2.30.110.10">
    <property type="entry name" value="Electron Transport, Fmn-binding Protein, Chain A"/>
    <property type="match status" value="1"/>
</dbReference>
<proteinExistence type="predicted"/>
<organism evidence="3 4">
    <name type="scientific">Peribacillus glennii</name>
    <dbReference type="NCBI Taxonomy" id="2303991"/>
    <lineage>
        <taxon>Bacteria</taxon>
        <taxon>Bacillati</taxon>
        <taxon>Bacillota</taxon>
        <taxon>Bacilli</taxon>
        <taxon>Bacillales</taxon>
        <taxon>Bacillaceae</taxon>
        <taxon>Peribacillus</taxon>
    </lineage>
</organism>
<dbReference type="SUPFAM" id="SSF50475">
    <property type="entry name" value="FMN-binding split barrel"/>
    <property type="match status" value="1"/>
</dbReference>
<dbReference type="InterPro" id="IPR012349">
    <property type="entry name" value="Split_barrel_FMN-bd"/>
</dbReference>
<dbReference type="EMBL" id="QVTD01000008">
    <property type="protein sequence ID" value="RFU62958.1"/>
    <property type="molecule type" value="Genomic_DNA"/>
</dbReference>
<accession>A0A372LB68</accession>
<sequence length="153" mass="17124">MDSRELRNCMGHFATGVTVITCDTEDGTHGITANSFTSVSLDPPLVLVSIDRKAKALQQLKNNNFTVNILKEDQEDIAMHFAGRPLDEPTFQFEKGNLSTRLKDTLAYVECEPWAEYDGGDHVLYVGKVSDFTYNHGRPLAYYCGKFSDVLPK</sequence>
<dbReference type="InterPro" id="IPR002563">
    <property type="entry name" value="Flavin_Rdtase-like_dom"/>
</dbReference>
<evidence type="ECO:0000313" key="4">
    <source>
        <dbReference type="Proteomes" id="UP000262939"/>
    </source>
</evidence>
<name>A0A372LB68_9BACI</name>
<keyword evidence="1" id="KW-0560">Oxidoreductase</keyword>
<gene>
    <name evidence="3" type="ORF">D0466_13515</name>
</gene>
<dbReference type="GO" id="GO:0042602">
    <property type="term" value="F:riboflavin reductase (NADPH) activity"/>
    <property type="evidence" value="ECO:0007669"/>
    <property type="project" value="TreeGrafter"/>
</dbReference>
<feature type="domain" description="Flavin reductase like" evidence="2">
    <location>
        <begin position="10"/>
        <end position="149"/>
    </location>
</feature>
<protein>
    <submittedName>
        <fullName evidence="3">Flavin reductase</fullName>
    </submittedName>
</protein>
<dbReference type="InterPro" id="IPR050268">
    <property type="entry name" value="NADH-dep_flavin_reductase"/>
</dbReference>
<dbReference type="SMART" id="SM00903">
    <property type="entry name" value="Flavin_Reduct"/>
    <property type="match status" value="1"/>
</dbReference>
<dbReference type="Pfam" id="PF01613">
    <property type="entry name" value="Flavin_Reduct"/>
    <property type="match status" value="1"/>
</dbReference>
<dbReference type="GO" id="GO:0010181">
    <property type="term" value="F:FMN binding"/>
    <property type="evidence" value="ECO:0007669"/>
    <property type="project" value="InterPro"/>
</dbReference>
<evidence type="ECO:0000259" key="2">
    <source>
        <dbReference type="SMART" id="SM00903"/>
    </source>
</evidence>
<dbReference type="AlphaFoldDB" id="A0A372LB68"/>